<dbReference type="InterPro" id="IPR005119">
    <property type="entry name" value="LysR_subst-bd"/>
</dbReference>
<gene>
    <name evidence="6" type="ORF">ACFOOL_01260</name>
</gene>
<dbReference type="SUPFAM" id="SSF46785">
    <property type="entry name" value="Winged helix' DNA-binding domain"/>
    <property type="match status" value="1"/>
</dbReference>
<organism evidence="6 7">
    <name type="scientific">Devosia honganensis</name>
    <dbReference type="NCBI Taxonomy" id="1610527"/>
    <lineage>
        <taxon>Bacteria</taxon>
        <taxon>Pseudomonadati</taxon>
        <taxon>Pseudomonadota</taxon>
        <taxon>Alphaproteobacteria</taxon>
        <taxon>Hyphomicrobiales</taxon>
        <taxon>Devosiaceae</taxon>
        <taxon>Devosia</taxon>
    </lineage>
</organism>
<evidence type="ECO:0000259" key="5">
    <source>
        <dbReference type="PROSITE" id="PS50931"/>
    </source>
</evidence>
<protein>
    <submittedName>
        <fullName evidence="6">LysR family transcriptional regulator</fullName>
    </submittedName>
</protein>
<evidence type="ECO:0000313" key="6">
    <source>
        <dbReference type="EMBL" id="MFC3703379.1"/>
    </source>
</evidence>
<dbReference type="Gene3D" id="1.10.10.10">
    <property type="entry name" value="Winged helix-like DNA-binding domain superfamily/Winged helix DNA-binding domain"/>
    <property type="match status" value="1"/>
</dbReference>
<reference evidence="7" key="1">
    <citation type="journal article" date="2019" name="Int. J. Syst. Evol. Microbiol.">
        <title>The Global Catalogue of Microorganisms (GCM) 10K type strain sequencing project: providing services to taxonomists for standard genome sequencing and annotation.</title>
        <authorList>
            <consortium name="The Broad Institute Genomics Platform"/>
            <consortium name="The Broad Institute Genome Sequencing Center for Infectious Disease"/>
            <person name="Wu L."/>
            <person name="Ma J."/>
        </authorList>
    </citation>
    <scope>NUCLEOTIDE SEQUENCE [LARGE SCALE GENOMIC DNA]</scope>
    <source>
        <strain evidence="7">KCTC 42281</strain>
    </source>
</reference>
<evidence type="ECO:0000313" key="7">
    <source>
        <dbReference type="Proteomes" id="UP001595613"/>
    </source>
</evidence>
<dbReference type="PRINTS" id="PR00039">
    <property type="entry name" value="HTHLYSR"/>
</dbReference>
<dbReference type="CDD" id="cd08422">
    <property type="entry name" value="PBP2_CrgA_like"/>
    <property type="match status" value="1"/>
</dbReference>
<keyword evidence="4" id="KW-0804">Transcription</keyword>
<dbReference type="InterPro" id="IPR000847">
    <property type="entry name" value="LysR_HTH_N"/>
</dbReference>
<dbReference type="Pfam" id="PF03466">
    <property type="entry name" value="LysR_substrate"/>
    <property type="match status" value="1"/>
</dbReference>
<dbReference type="Pfam" id="PF00126">
    <property type="entry name" value="HTH_1"/>
    <property type="match status" value="1"/>
</dbReference>
<dbReference type="SUPFAM" id="SSF53850">
    <property type="entry name" value="Periplasmic binding protein-like II"/>
    <property type="match status" value="1"/>
</dbReference>
<dbReference type="Proteomes" id="UP001595613">
    <property type="component" value="Unassembled WGS sequence"/>
</dbReference>
<evidence type="ECO:0000256" key="1">
    <source>
        <dbReference type="ARBA" id="ARBA00009437"/>
    </source>
</evidence>
<dbReference type="InterPro" id="IPR058163">
    <property type="entry name" value="LysR-type_TF_proteobact-type"/>
</dbReference>
<comment type="caution">
    <text evidence="6">The sequence shown here is derived from an EMBL/GenBank/DDBJ whole genome shotgun (WGS) entry which is preliminary data.</text>
</comment>
<evidence type="ECO:0000256" key="3">
    <source>
        <dbReference type="ARBA" id="ARBA00023125"/>
    </source>
</evidence>
<keyword evidence="3" id="KW-0238">DNA-binding</keyword>
<proteinExistence type="inferred from homology"/>
<dbReference type="Gene3D" id="3.40.190.290">
    <property type="match status" value="1"/>
</dbReference>
<dbReference type="PANTHER" id="PTHR30537:SF20">
    <property type="entry name" value="TRANSCRIPTIONAL REGULATORY PROTEIN"/>
    <property type="match status" value="1"/>
</dbReference>
<name>A0ABV7WWV9_9HYPH</name>
<evidence type="ECO:0000256" key="2">
    <source>
        <dbReference type="ARBA" id="ARBA00023015"/>
    </source>
</evidence>
<dbReference type="PROSITE" id="PS50931">
    <property type="entry name" value="HTH_LYSR"/>
    <property type="match status" value="1"/>
</dbReference>
<comment type="similarity">
    <text evidence="1">Belongs to the LysR transcriptional regulatory family.</text>
</comment>
<dbReference type="EMBL" id="JBHRYD010000001">
    <property type="protein sequence ID" value="MFC3703379.1"/>
    <property type="molecule type" value="Genomic_DNA"/>
</dbReference>
<dbReference type="InterPro" id="IPR036388">
    <property type="entry name" value="WH-like_DNA-bd_sf"/>
</dbReference>
<accession>A0ABV7WWV9</accession>
<evidence type="ECO:0000256" key="4">
    <source>
        <dbReference type="ARBA" id="ARBA00023163"/>
    </source>
</evidence>
<keyword evidence="7" id="KW-1185">Reference proteome</keyword>
<dbReference type="PANTHER" id="PTHR30537">
    <property type="entry name" value="HTH-TYPE TRANSCRIPTIONAL REGULATOR"/>
    <property type="match status" value="1"/>
</dbReference>
<dbReference type="RefSeq" id="WP_380094149.1">
    <property type="nucleotide sequence ID" value="NZ_JBHRYD010000001.1"/>
</dbReference>
<dbReference type="InterPro" id="IPR036390">
    <property type="entry name" value="WH_DNA-bd_sf"/>
</dbReference>
<feature type="domain" description="HTH lysR-type" evidence="5">
    <location>
        <begin position="4"/>
        <end position="61"/>
    </location>
</feature>
<sequence length="299" mass="34077">MRLLDWDKLRIFHTAAESGSFTHAAERLGMSQSAVSRQISALEDDLGLKLFIRHARGLVLTEVGEQLFRTAHRMHWELQQVETQMSESQDTPTGPLIVTTTVGIGSTWLSSRLDEFLKLYPQIQLEIRLNDAELDLAMREADVAIRLHRPNQSEMIQRKLFTVHNHFYASRSYLDEHGTPTTADELDDHRIISFGEPVPSYLGDINYLERMGRPDSNPRRAVLKVNAIYGMLQACRAGIGIAMLPAYVTDQEDSLVQVMPEIELPAYEAFFVYPPALKNSKRVGVFRDFLVSKAREWSF</sequence>
<keyword evidence="2" id="KW-0805">Transcription regulation</keyword>